<keyword evidence="3" id="KW-1185">Reference proteome</keyword>
<dbReference type="AlphaFoldDB" id="A0A285P8Q5"/>
<reference evidence="2 3" key="1">
    <citation type="submission" date="2017-09" db="EMBL/GenBank/DDBJ databases">
        <authorList>
            <person name="Ehlers B."/>
            <person name="Leendertz F.H."/>
        </authorList>
    </citation>
    <scope>NUCLEOTIDE SEQUENCE [LARGE SCALE GENOMIC DNA]</scope>
    <source>
        <strain evidence="2 3">DSM 27208</strain>
    </source>
</reference>
<evidence type="ECO:0000313" key="3">
    <source>
        <dbReference type="Proteomes" id="UP000219453"/>
    </source>
</evidence>
<name>A0A285P8Q5_NATPI</name>
<dbReference type="Proteomes" id="UP000219453">
    <property type="component" value="Unassembled WGS sequence"/>
</dbReference>
<organism evidence="2 3">
    <name type="scientific">Natronoarchaeum philippinense</name>
    <dbReference type="NCBI Taxonomy" id="558529"/>
    <lineage>
        <taxon>Archaea</taxon>
        <taxon>Methanobacteriati</taxon>
        <taxon>Methanobacteriota</taxon>
        <taxon>Stenosarchaea group</taxon>
        <taxon>Halobacteria</taxon>
        <taxon>Halobacteriales</taxon>
        <taxon>Natronoarchaeaceae</taxon>
    </lineage>
</organism>
<evidence type="ECO:0000256" key="1">
    <source>
        <dbReference type="SAM" id="Phobius"/>
    </source>
</evidence>
<feature type="transmembrane region" description="Helical" evidence="1">
    <location>
        <begin position="19"/>
        <end position="37"/>
    </location>
</feature>
<accession>A0A285P8Q5</accession>
<keyword evidence="1" id="KW-0812">Transmembrane</keyword>
<feature type="transmembrane region" description="Helical" evidence="1">
    <location>
        <begin position="43"/>
        <end position="63"/>
    </location>
</feature>
<evidence type="ECO:0000313" key="2">
    <source>
        <dbReference type="EMBL" id="SNZ17808.1"/>
    </source>
</evidence>
<proteinExistence type="predicted"/>
<keyword evidence="1" id="KW-1133">Transmembrane helix</keyword>
<protein>
    <submittedName>
        <fullName evidence="2">Uncharacterized protein</fullName>
    </submittedName>
</protein>
<keyword evidence="1" id="KW-0472">Membrane</keyword>
<gene>
    <name evidence="2" type="ORF">SAMN06269185_3130</name>
</gene>
<dbReference type="RefSeq" id="WP_097010017.1">
    <property type="nucleotide sequence ID" value="NZ_OBEJ01000007.1"/>
</dbReference>
<dbReference type="EMBL" id="OBEJ01000007">
    <property type="protein sequence ID" value="SNZ17808.1"/>
    <property type="molecule type" value="Genomic_DNA"/>
</dbReference>
<sequence>MSDADVPSTRADPRVIRRLNVIIVLLVLPYVLFALGLSRGVLVQLVGAGVLVLAAVSVWYAIVPSRS</sequence>